<keyword evidence="5" id="KW-0862">Zinc</keyword>
<dbReference type="GO" id="GO:0008270">
    <property type="term" value="F:zinc ion binding"/>
    <property type="evidence" value="ECO:0007669"/>
    <property type="project" value="UniProtKB-KW"/>
</dbReference>
<feature type="compositionally biased region" description="Low complexity" evidence="9">
    <location>
        <begin position="67"/>
        <end position="88"/>
    </location>
</feature>
<keyword evidence="2" id="KW-0963">Cytoplasm</keyword>
<feature type="compositionally biased region" description="Acidic residues" evidence="9">
    <location>
        <begin position="90"/>
        <end position="102"/>
    </location>
</feature>
<feature type="region of interest" description="Disordered" evidence="9">
    <location>
        <begin position="1"/>
        <end position="40"/>
    </location>
</feature>
<keyword evidence="4 8" id="KW-0863">Zinc-finger</keyword>
<sequence length="277" mass="28836">MEAFPWAPRSPRRSRVPPPSALVPNAHHVSAPGPVHPQPFSSWNDYLGLATLITKAVDGDRSGDSGGSPPSCSPHAGAGPAAGALGSALEPDDEDDEDDDSDGPGLRPHYLSGALELRALELCAGRAEAGLLEERFAGLSPFAGRAAAVLLGCAPATALATAEAAQREARASTWAAEPRLHAASGPAARLLKPELQVCVFCRNNKEAVALYTTHILKGPDGRVLCPVLRRYTCPLCGASGDNAHTIKYCPLSKVPPPPAARPQPRGARDGLPGKKLR</sequence>
<feature type="region of interest" description="Disordered" evidence="9">
    <location>
        <begin position="58"/>
        <end position="108"/>
    </location>
</feature>
<feature type="region of interest" description="Disordered" evidence="9">
    <location>
        <begin position="253"/>
        <end position="277"/>
    </location>
</feature>
<dbReference type="GeneID" id="102840621"/>
<dbReference type="GO" id="GO:0006417">
    <property type="term" value="P:regulation of translation"/>
    <property type="evidence" value="ECO:0007669"/>
    <property type="project" value="UniProtKB-UniRule"/>
</dbReference>
<dbReference type="InterPro" id="IPR038129">
    <property type="entry name" value="Nanos_sf"/>
</dbReference>
<feature type="domain" description="Nanos-type" evidence="10">
    <location>
        <begin position="197"/>
        <end position="251"/>
    </location>
</feature>
<evidence type="ECO:0000256" key="3">
    <source>
        <dbReference type="ARBA" id="ARBA00022723"/>
    </source>
</evidence>
<reference evidence="12" key="1">
    <citation type="submission" date="2025-08" db="UniProtKB">
        <authorList>
            <consortium name="RefSeq"/>
        </authorList>
    </citation>
    <scope>IDENTIFICATION</scope>
    <source>
        <tissue evidence="12">Spleen</tissue>
    </source>
</reference>
<protein>
    <submittedName>
        <fullName evidence="12">Nanos homolog 1</fullName>
    </submittedName>
</protein>
<dbReference type="AlphaFoldDB" id="A0A9B0T3Q6"/>
<keyword evidence="6 8" id="KW-0810">Translation regulation</keyword>
<dbReference type="PROSITE" id="PS51522">
    <property type="entry name" value="ZF_NANOS"/>
    <property type="match status" value="1"/>
</dbReference>
<evidence type="ECO:0000259" key="10">
    <source>
        <dbReference type="PROSITE" id="PS51522"/>
    </source>
</evidence>
<name>A0A9B0T3Q6_CHRAS</name>
<gene>
    <name evidence="12" type="primary">NANOS1</name>
</gene>
<evidence type="ECO:0000256" key="8">
    <source>
        <dbReference type="PROSITE-ProRule" id="PRU00855"/>
    </source>
</evidence>
<dbReference type="InterPro" id="IPR024161">
    <property type="entry name" value="Znf_nanos-typ"/>
</dbReference>
<evidence type="ECO:0000256" key="7">
    <source>
        <dbReference type="ARBA" id="ARBA00022884"/>
    </source>
</evidence>
<dbReference type="GO" id="GO:0003723">
    <property type="term" value="F:RNA binding"/>
    <property type="evidence" value="ECO:0007669"/>
    <property type="project" value="UniProtKB-UniRule"/>
</dbReference>
<keyword evidence="3" id="KW-0479">Metal-binding</keyword>
<evidence type="ECO:0000256" key="6">
    <source>
        <dbReference type="ARBA" id="ARBA00022845"/>
    </source>
</evidence>
<evidence type="ECO:0000256" key="1">
    <source>
        <dbReference type="ARBA" id="ARBA00004496"/>
    </source>
</evidence>
<dbReference type="CTD" id="340719"/>
<evidence type="ECO:0000313" key="12">
    <source>
        <dbReference type="RefSeq" id="XP_006831462.1"/>
    </source>
</evidence>
<dbReference type="Proteomes" id="UP000504623">
    <property type="component" value="Unplaced"/>
</dbReference>
<dbReference type="Gene3D" id="4.10.60.30">
    <property type="entry name" value="Nanos, RNA-binding domain"/>
    <property type="match status" value="1"/>
</dbReference>
<comment type="subcellular location">
    <subcellularLocation>
        <location evidence="1">Cytoplasm</location>
    </subcellularLocation>
</comment>
<organism evidence="11 12">
    <name type="scientific">Chrysochloris asiatica</name>
    <name type="common">Cape golden mole</name>
    <dbReference type="NCBI Taxonomy" id="185453"/>
    <lineage>
        <taxon>Eukaryota</taxon>
        <taxon>Metazoa</taxon>
        <taxon>Chordata</taxon>
        <taxon>Craniata</taxon>
        <taxon>Vertebrata</taxon>
        <taxon>Euteleostomi</taxon>
        <taxon>Mammalia</taxon>
        <taxon>Eutheria</taxon>
        <taxon>Afrotheria</taxon>
        <taxon>Chrysochloridae</taxon>
        <taxon>Chrysochlorinae</taxon>
        <taxon>Chrysochloris</taxon>
    </lineage>
</organism>
<dbReference type="RefSeq" id="XP_006831462.1">
    <property type="nucleotide sequence ID" value="XM_006831399.1"/>
</dbReference>
<evidence type="ECO:0000256" key="9">
    <source>
        <dbReference type="SAM" id="MobiDB-lite"/>
    </source>
</evidence>
<dbReference type="GO" id="GO:0005737">
    <property type="term" value="C:cytoplasm"/>
    <property type="evidence" value="ECO:0007669"/>
    <property type="project" value="UniProtKB-SubCell"/>
</dbReference>
<evidence type="ECO:0000256" key="2">
    <source>
        <dbReference type="ARBA" id="ARBA00022490"/>
    </source>
</evidence>
<dbReference type="InterPro" id="IPR008705">
    <property type="entry name" value="Nanos/Xcar2"/>
</dbReference>
<keyword evidence="7 8" id="KW-0694">RNA-binding</keyword>
<dbReference type="FunFam" id="4.10.60.30:FF:000001">
    <property type="entry name" value="nanos homolog 3"/>
    <property type="match status" value="1"/>
</dbReference>
<dbReference type="Pfam" id="PF05741">
    <property type="entry name" value="zf-nanos"/>
    <property type="match status" value="1"/>
</dbReference>
<evidence type="ECO:0000313" key="11">
    <source>
        <dbReference type="Proteomes" id="UP000504623"/>
    </source>
</evidence>
<comment type="similarity">
    <text evidence="8">Belongs to the nanos family.</text>
</comment>
<proteinExistence type="inferred from homology"/>
<accession>A0A9B0T3Q6</accession>
<evidence type="ECO:0000256" key="5">
    <source>
        <dbReference type="ARBA" id="ARBA00022833"/>
    </source>
</evidence>
<feature type="compositionally biased region" description="Basic and acidic residues" evidence="9">
    <location>
        <begin position="266"/>
        <end position="277"/>
    </location>
</feature>
<dbReference type="OrthoDB" id="10010129at2759"/>
<evidence type="ECO:0000256" key="4">
    <source>
        <dbReference type="ARBA" id="ARBA00022771"/>
    </source>
</evidence>
<dbReference type="PANTHER" id="PTHR12887">
    <property type="entry name" value="NANOS PROTEIN"/>
    <property type="match status" value="1"/>
</dbReference>
<keyword evidence="11" id="KW-1185">Reference proteome</keyword>